<sequence length="94" mass="10005">MNPEMSRRQFTAMLAATGAFPLLAPPAAAAHDRGVSHRHRASPGDELWRWNAADLAAAITTRQVSAREATESVLARLHALDPTVNAVAEVLGPV</sequence>
<keyword evidence="1" id="KW-0732">Signal</keyword>
<evidence type="ECO:0000313" key="3">
    <source>
        <dbReference type="Proteomes" id="UP000198403"/>
    </source>
</evidence>
<dbReference type="Proteomes" id="UP000198403">
    <property type="component" value="Unassembled WGS sequence"/>
</dbReference>
<feature type="chain" id="PRO_5013212352" description="Amidase" evidence="1">
    <location>
        <begin position="30"/>
        <end position="94"/>
    </location>
</feature>
<dbReference type="InterPro" id="IPR006311">
    <property type="entry name" value="TAT_signal"/>
</dbReference>
<evidence type="ECO:0000256" key="1">
    <source>
        <dbReference type="SAM" id="SignalP"/>
    </source>
</evidence>
<dbReference type="SUPFAM" id="SSF75304">
    <property type="entry name" value="Amidase signature (AS) enzymes"/>
    <property type="match status" value="1"/>
</dbReference>
<organism evidence="2 3">
    <name type="scientific">Blastococcus mobilis</name>
    <dbReference type="NCBI Taxonomy" id="1938746"/>
    <lineage>
        <taxon>Bacteria</taxon>
        <taxon>Bacillati</taxon>
        <taxon>Actinomycetota</taxon>
        <taxon>Actinomycetes</taxon>
        <taxon>Geodermatophilales</taxon>
        <taxon>Geodermatophilaceae</taxon>
        <taxon>Blastococcus</taxon>
    </lineage>
</organism>
<evidence type="ECO:0000313" key="2">
    <source>
        <dbReference type="EMBL" id="SNS00395.1"/>
    </source>
</evidence>
<evidence type="ECO:0008006" key="4">
    <source>
        <dbReference type="Google" id="ProtNLM"/>
    </source>
</evidence>
<dbReference type="PROSITE" id="PS51318">
    <property type="entry name" value="TAT"/>
    <property type="match status" value="1"/>
</dbReference>
<keyword evidence="3" id="KW-1185">Reference proteome</keyword>
<dbReference type="AlphaFoldDB" id="A0A239AXG8"/>
<proteinExistence type="predicted"/>
<feature type="signal peptide" evidence="1">
    <location>
        <begin position="1"/>
        <end position="29"/>
    </location>
</feature>
<dbReference type="InterPro" id="IPR036928">
    <property type="entry name" value="AS_sf"/>
</dbReference>
<dbReference type="Gene3D" id="3.90.1300.10">
    <property type="entry name" value="Amidase signature (AS) domain"/>
    <property type="match status" value="1"/>
</dbReference>
<dbReference type="EMBL" id="FZNO01000064">
    <property type="protein sequence ID" value="SNS00395.1"/>
    <property type="molecule type" value="Genomic_DNA"/>
</dbReference>
<gene>
    <name evidence="2" type="ORF">SAMN06272737_1644</name>
</gene>
<protein>
    <recommendedName>
        <fullName evidence="4">Amidase</fullName>
    </recommendedName>
</protein>
<name>A0A239AXG8_9ACTN</name>
<accession>A0A239AXG8</accession>
<reference evidence="2 3" key="1">
    <citation type="submission" date="2017-06" db="EMBL/GenBank/DDBJ databases">
        <authorList>
            <person name="Kim H.J."/>
            <person name="Triplett B.A."/>
        </authorList>
    </citation>
    <scope>NUCLEOTIDE SEQUENCE [LARGE SCALE GENOMIC DNA]</scope>
    <source>
        <strain evidence="2 3">DSM 44272</strain>
    </source>
</reference>